<dbReference type="Proteomes" id="UP000194012">
    <property type="component" value="Unassembled WGS sequence"/>
</dbReference>
<sequence>MAQAGQTVITASQVSQSAELRAKHRKHLQVAPPLGAFRKRDRPKCMYRLLFANDFWHVLGSRSYVSGLLIDTRVVALLGLRTRRDLITGQVDYDHLGRQTLGA</sequence>
<organism evidence="1 2">
    <name type="scientific">Roseovarius gaetbuli</name>
    <dbReference type="NCBI Taxonomy" id="1356575"/>
    <lineage>
        <taxon>Bacteria</taxon>
        <taxon>Pseudomonadati</taxon>
        <taxon>Pseudomonadota</taxon>
        <taxon>Alphaproteobacteria</taxon>
        <taxon>Rhodobacterales</taxon>
        <taxon>Roseobacteraceae</taxon>
        <taxon>Roseovarius</taxon>
    </lineage>
</organism>
<keyword evidence="2" id="KW-1185">Reference proteome</keyword>
<dbReference type="RefSeq" id="WP_139838230.1">
    <property type="nucleotide sequence ID" value="NZ_FWFJ01000072.1"/>
</dbReference>
<proteinExistence type="predicted"/>
<accession>A0A1X7AEG7</accession>
<dbReference type="EMBL" id="FWFJ01000072">
    <property type="protein sequence ID" value="SLN75628.1"/>
    <property type="molecule type" value="Genomic_DNA"/>
</dbReference>
<dbReference type="AlphaFoldDB" id="A0A1X7AEG7"/>
<evidence type="ECO:0000313" key="1">
    <source>
        <dbReference type="EMBL" id="SLN75628.1"/>
    </source>
</evidence>
<evidence type="ECO:0000313" key="2">
    <source>
        <dbReference type="Proteomes" id="UP000194012"/>
    </source>
</evidence>
<name>A0A1X7AEG7_9RHOB</name>
<reference evidence="2" key="1">
    <citation type="submission" date="2017-03" db="EMBL/GenBank/DDBJ databases">
        <authorList>
            <person name="Rodrigo-Torres L."/>
            <person name="Arahal R.D."/>
            <person name="Lucena T."/>
        </authorList>
    </citation>
    <scope>NUCLEOTIDE SEQUENCE [LARGE SCALE GENOMIC DNA]</scope>
    <source>
        <strain evidence="2">CECT 8370</strain>
    </source>
</reference>
<dbReference type="OrthoDB" id="7872253at2"/>
<gene>
    <name evidence="1" type="ORF">ROG8370_03801</name>
</gene>
<protein>
    <submittedName>
        <fullName evidence="1">Uncharacterized protein</fullName>
    </submittedName>
</protein>